<evidence type="ECO:0000313" key="3">
    <source>
        <dbReference type="RefSeq" id="WP_156924499.1"/>
    </source>
</evidence>
<evidence type="ECO:0000313" key="2">
    <source>
        <dbReference type="Proteomes" id="UP000675920"/>
    </source>
</evidence>
<proteinExistence type="predicted"/>
<evidence type="ECO:0008006" key="4">
    <source>
        <dbReference type="Google" id="ProtNLM"/>
    </source>
</evidence>
<name>A0A8B6XCK7_9BURK</name>
<dbReference type="RefSeq" id="WP_156924499.1">
    <property type="nucleotide sequence ID" value="NZ_KI519499.1"/>
</dbReference>
<accession>A0A8B6XCK7</accession>
<evidence type="ECO:0000256" key="1">
    <source>
        <dbReference type="SAM" id="SignalP"/>
    </source>
</evidence>
<keyword evidence="2" id="KW-1185">Reference proteome</keyword>
<feature type="signal peptide" evidence="1">
    <location>
        <begin position="1"/>
        <end position="22"/>
    </location>
</feature>
<sequence>MKSLSFAISIGILLAAPATVSAAQPGARVAINDISATFIHADQSRSAAVGTDEWSIWNSIQRYFGDGEIWVHLSTPTYGFMTRDVILGYPPRVADVTSLGYVLNDPMAGYLGVISANAMTDSYTGTIVTTTAFNEFILQPGATLNIQGRIIFDNWIVGAVGDSWRNVSGGIDTVDDKSGSSPDYAGLVFNDFGHYEQWLDYRHTNTGTTAENVAVAMGVSLWISGGREISPVPEAGAGYLSAAGLSALAFMRRLRRRASAGAGTGRLS</sequence>
<feature type="chain" id="PRO_5034795015" description="PEP-CTERM sorting domain-containing protein" evidence="1">
    <location>
        <begin position="23"/>
        <end position="268"/>
    </location>
</feature>
<dbReference type="AlphaFoldDB" id="A0A8B6XCK7"/>
<organism evidence="2 3">
    <name type="scientific">Derxia gummosa DSM 723</name>
    <dbReference type="NCBI Taxonomy" id="1121388"/>
    <lineage>
        <taxon>Bacteria</taxon>
        <taxon>Pseudomonadati</taxon>
        <taxon>Pseudomonadota</taxon>
        <taxon>Betaproteobacteria</taxon>
        <taxon>Burkholderiales</taxon>
        <taxon>Alcaligenaceae</taxon>
        <taxon>Derxia</taxon>
    </lineage>
</organism>
<keyword evidence="1" id="KW-0732">Signal</keyword>
<protein>
    <recommendedName>
        <fullName evidence="4">PEP-CTERM sorting domain-containing protein</fullName>
    </recommendedName>
</protein>
<dbReference type="Proteomes" id="UP000675920">
    <property type="component" value="Unplaced"/>
</dbReference>
<reference evidence="3" key="1">
    <citation type="submission" date="2025-08" db="UniProtKB">
        <authorList>
            <consortium name="RefSeq"/>
        </authorList>
    </citation>
    <scope>IDENTIFICATION</scope>
</reference>